<dbReference type="PANTHER" id="PTHR37953">
    <property type="entry name" value="UPF0127 PROTEIN MJ1496"/>
    <property type="match status" value="1"/>
</dbReference>
<protein>
    <submittedName>
        <fullName evidence="2">DUF192 domain-containing protein</fullName>
    </submittedName>
</protein>
<keyword evidence="3" id="KW-1185">Reference proteome</keyword>
<dbReference type="PANTHER" id="PTHR37953:SF1">
    <property type="entry name" value="UPF0127 PROTEIN MJ1496"/>
    <property type="match status" value="1"/>
</dbReference>
<gene>
    <name evidence="2" type="ORF">JHL22_09690</name>
</gene>
<dbReference type="Gene3D" id="2.60.120.1140">
    <property type="entry name" value="Protein of unknown function DUF192"/>
    <property type="match status" value="1"/>
</dbReference>
<reference evidence="2 3" key="1">
    <citation type="submission" date="2020-12" db="EMBL/GenBank/DDBJ databases">
        <authorList>
            <person name="Lu T."/>
            <person name="Wang Q."/>
            <person name="Han X."/>
        </authorList>
    </citation>
    <scope>NUCLEOTIDE SEQUENCE [LARGE SCALE GENOMIC DNA]</scope>
    <source>
        <strain evidence="2 3">WQ 585</strain>
    </source>
</reference>
<dbReference type="InterPro" id="IPR003795">
    <property type="entry name" value="DUF192"/>
</dbReference>
<feature type="chain" id="PRO_5046274065" evidence="1">
    <location>
        <begin position="39"/>
        <end position="163"/>
    </location>
</feature>
<name>A0ABS1ED01_9BURK</name>
<dbReference type="Pfam" id="PF02643">
    <property type="entry name" value="DUF192"/>
    <property type="match status" value="1"/>
</dbReference>
<dbReference type="EMBL" id="JAENGP010000010">
    <property type="protein sequence ID" value="MBK1781491.1"/>
    <property type="molecule type" value="Genomic_DNA"/>
</dbReference>
<evidence type="ECO:0000313" key="2">
    <source>
        <dbReference type="EMBL" id="MBK1781491.1"/>
    </source>
</evidence>
<dbReference type="RefSeq" id="WP_200236521.1">
    <property type="nucleotide sequence ID" value="NZ_JAENGP010000010.1"/>
</dbReference>
<proteinExistence type="predicted"/>
<evidence type="ECO:0000256" key="1">
    <source>
        <dbReference type="SAM" id="SignalP"/>
    </source>
</evidence>
<dbReference type="InterPro" id="IPR038695">
    <property type="entry name" value="Saro_0823-like_sf"/>
</dbReference>
<accession>A0ABS1ED01</accession>
<evidence type="ECO:0000313" key="3">
    <source>
        <dbReference type="Proteomes" id="UP000635316"/>
    </source>
</evidence>
<organism evidence="2 3">
    <name type="scientific">Advenella mandrilli</name>
    <dbReference type="NCBI Taxonomy" id="2800330"/>
    <lineage>
        <taxon>Bacteria</taxon>
        <taxon>Pseudomonadati</taxon>
        <taxon>Pseudomonadota</taxon>
        <taxon>Betaproteobacteria</taxon>
        <taxon>Burkholderiales</taxon>
        <taxon>Alcaligenaceae</taxon>
    </lineage>
</organism>
<sequence length="163" mass="18989">MQRFKLMGQQCPIKSIIKSNFCLILALCAFLVPVSASRAENTTLLKTRNLSINNINITAEIADTPETRTKGLMYRQEMPPNHGMLFVFEESQPLCFWMRNTYIPLAIAFIDEQGQILNFHEMLPLREDSHCSAGPAKYALEMNRHWFREYNVKEKDIIRFLPY</sequence>
<keyword evidence="1" id="KW-0732">Signal</keyword>
<dbReference type="Proteomes" id="UP000635316">
    <property type="component" value="Unassembled WGS sequence"/>
</dbReference>
<comment type="caution">
    <text evidence="2">The sequence shown here is derived from an EMBL/GenBank/DDBJ whole genome shotgun (WGS) entry which is preliminary data.</text>
</comment>
<feature type="signal peptide" evidence="1">
    <location>
        <begin position="1"/>
        <end position="38"/>
    </location>
</feature>